<comment type="subcellular location">
    <subcellularLocation>
        <location evidence="2">Cytoplasm</location>
    </subcellularLocation>
    <subcellularLocation>
        <location evidence="1">Nucleus</location>
    </subcellularLocation>
</comment>
<dbReference type="GO" id="GO:0035088">
    <property type="term" value="P:establishment or maintenance of apical/basal cell polarity"/>
    <property type="evidence" value="ECO:0007669"/>
    <property type="project" value="TreeGrafter"/>
</dbReference>
<dbReference type="PANTHER" id="PTHR19447">
    <property type="entry name" value="OOCYTE-EXPRESSED PROTEIN HOMOLOG-RELATED"/>
    <property type="match status" value="1"/>
</dbReference>
<evidence type="ECO:0000313" key="9">
    <source>
        <dbReference type="Proteomes" id="UP000001811"/>
    </source>
</evidence>
<dbReference type="GO" id="GO:0009880">
    <property type="term" value="P:embryonic pattern specification"/>
    <property type="evidence" value="ECO:0007669"/>
    <property type="project" value="TreeGrafter"/>
</dbReference>
<evidence type="ECO:0000256" key="6">
    <source>
        <dbReference type="SAM" id="MobiDB-lite"/>
    </source>
</evidence>
<dbReference type="InParanoid" id="G1TCH5"/>
<evidence type="ECO:0000259" key="7">
    <source>
        <dbReference type="Pfam" id="PF16005"/>
    </source>
</evidence>
<feature type="region of interest" description="Disordered" evidence="6">
    <location>
        <begin position="1"/>
        <end position="24"/>
    </location>
</feature>
<keyword evidence="5" id="KW-0539">Nucleus</keyword>
<dbReference type="InterPro" id="IPR051778">
    <property type="entry name" value="KHDC1"/>
</dbReference>
<evidence type="ECO:0000256" key="4">
    <source>
        <dbReference type="ARBA" id="ARBA00022490"/>
    </source>
</evidence>
<dbReference type="Bgee" id="ENSOCUG00000016851">
    <property type="expression patterns" value="Expressed in testis"/>
</dbReference>
<dbReference type="GO" id="GO:0005634">
    <property type="term" value="C:nucleus"/>
    <property type="evidence" value="ECO:0007669"/>
    <property type="project" value="UniProtKB-SubCell"/>
</dbReference>
<dbReference type="FunCoup" id="G1TCH5">
    <property type="interactions" value="6"/>
</dbReference>
<dbReference type="EMBL" id="AAGW02051378">
    <property type="status" value="NOT_ANNOTATED_CDS"/>
    <property type="molecule type" value="Genomic_DNA"/>
</dbReference>
<dbReference type="GeneTree" id="ENSGT00940000162097"/>
<dbReference type="HOGENOM" id="CLU_146793_0_0_1"/>
<dbReference type="Pfam" id="PF16005">
    <property type="entry name" value="MOEP19"/>
    <property type="match status" value="1"/>
</dbReference>
<evidence type="ECO:0000256" key="1">
    <source>
        <dbReference type="ARBA" id="ARBA00004123"/>
    </source>
</evidence>
<feature type="compositionally biased region" description="Basic and acidic residues" evidence="6">
    <location>
        <begin position="10"/>
        <end position="24"/>
    </location>
</feature>
<reference evidence="8" key="3">
    <citation type="submission" date="2025-09" db="UniProtKB">
        <authorList>
            <consortium name="Ensembl"/>
        </authorList>
    </citation>
    <scope>IDENTIFICATION</scope>
    <source>
        <strain evidence="8">Thorbecke</strain>
    </source>
</reference>
<dbReference type="CDD" id="cd12795">
    <property type="entry name" value="FILIA_N_like"/>
    <property type="match status" value="1"/>
</dbReference>
<dbReference type="eggNOG" id="ENOG502RU0M">
    <property type="taxonomic scope" value="Eukaryota"/>
</dbReference>
<protein>
    <recommendedName>
        <fullName evidence="7">KH-like RNA-binding domain-containing protein</fullName>
    </recommendedName>
</protein>
<dbReference type="PANTHER" id="PTHR19447:SF14">
    <property type="entry name" value="OOCYTE-EXPRESSED PROTEIN HOMOLOG"/>
    <property type="match status" value="1"/>
</dbReference>
<dbReference type="Gene3D" id="3.30.1370.10">
    <property type="entry name" value="K Homology domain, type 1"/>
    <property type="match status" value="1"/>
</dbReference>
<feature type="domain" description="KH-like RNA-binding" evidence="7">
    <location>
        <begin position="37"/>
        <end position="122"/>
    </location>
</feature>
<organism evidence="8 9">
    <name type="scientific">Oryctolagus cuniculus</name>
    <name type="common">Rabbit</name>
    <dbReference type="NCBI Taxonomy" id="9986"/>
    <lineage>
        <taxon>Eukaryota</taxon>
        <taxon>Metazoa</taxon>
        <taxon>Chordata</taxon>
        <taxon>Craniata</taxon>
        <taxon>Vertebrata</taxon>
        <taxon>Euteleostomi</taxon>
        <taxon>Mammalia</taxon>
        <taxon>Eutheria</taxon>
        <taxon>Euarchontoglires</taxon>
        <taxon>Glires</taxon>
        <taxon>Lagomorpha</taxon>
        <taxon>Leporidae</taxon>
        <taxon>Oryctolagus</taxon>
    </lineage>
</organism>
<dbReference type="GO" id="GO:0003723">
    <property type="term" value="F:RNA binding"/>
    <property type="evidence" value="ECO:0007669"/>
    <property type="project" value="InterPro"/>
</dbReference>
<comment type="similarity">
    <text evidence="3">Belongs to the KHDC1 family.</text>
</comment>
<evidence type="ECO:0000256" key="2">
    <source>
        <dbReference type="ARBA" id="ARBA00004496"/>
    </source>
</evidence>
<evidence type="ECO:0000313" key="8">
    <source>
        <dbReference type="Ensembl" id="ENSOCUP00000014479.3"/>
    </source>
</evidence>
<dbReference type="Proteomes" id="UP000001811">
    <property type="component" value="Chromosome 18"/>
</dbReference>
<reference evidence="8" key="2">
    <citation type="submission" date="2025-08" db="UniProtKB">
        <authorList>
            <consortium name="Ensembl"/>
        </authorList>
    </citation>
    <scope>IDENTIFICATION</scope>
    <source>
        <strain evidence="8">Thorbecke</strain>
    </source>
</reference>
<accession>G1TCH5</accession>
<dbReference type="PaxDb" id="9986-ENSOCUP00000014479"/>
<keyword evidence="9" id="KW-1185">Reference proteome</keyword>
<dbReference type="InterPro" id="IPR031952">
    <property type="entry name" value="MOEP19_KH-like"/>
</dbReference>
<dbReference type="GO" id="GO:0032991">
    <property type="term" value="C:protein-containing complex"/>
    <property type="evidence" value="ECO:0007669"/>
    <property type="project" value="TreeGrafter"/>
</dbReference>
<dbReference type="Ensembl" id="ENSOCUT00000016846.3">
    <property type="protein sequence ID" value="ENSOCUP00000014479.3"/>
    <property type="gene ID" value="ENSOCUG00000016851.3"/>
</dbReference>
<proteinExistence type="inferred from homology"/>
<name>G1TCH5_RABIT</name>
<evidence type="ECO:0000256" key="3">
    <source>
        <dbReference type="ARBA" id="ARBA00009081"/>
    </source>
</evidence>
<dbReference type="GO" id="GO:0005737">
    <property type="term" value="C:cytoplasm"/>
    <property type="evidence" value="ECO:0007669"/>
    <property type="project" value="UniProtKB-SubCell"/>
</dbReference>
<dbReference type="AlphaFoldDB" id="G1TCH5"/>
<reference evidence="8 9" key="1">
    <citation type="journal article" date="2011" name="Nature">
        <title>A high-resolution map of human evolutionary constraint using 29 mammals.</title>
        <authorList>
            <person name="Lindblad-Toh K."/>
            <person name="Garber M."/>
            <person name="Zuk O."/>
            <person name="Lin M.F."/>
            <person name="Parker B.J."/>
            <person name="Washietl S."/>
            <person name="Kheradpour P."/>
            <person name="Ernst J."/>
            <person name="Jordan G."/>
            <person name="Mauceli E."/>
            <person name="Ward L.D."/>
            <person name="Lowe C.B."/>
            <person name="Holloway A.K."/>
            <person name="Clamp M."/>
            <person name="Gnerre S."/>
            <person name="Alfoldi J."/>
            <person name="Beal K."/>
            <person name="Chang J."/>
            <person name="Clawson H."/>
            <person name="Cuff J."/>
            <person name="Di Palma F."/>
            <person name="Fitzgerald S."/>
            <person name="Flicek P."/>
            <person name="Guttman M."/>
            <person name="Hubisz M.J."/>
            <person name="Jaffe D.B."/>
            <person name="Jungreis I."/>
            <person name="Kent W.J."/>
            <person name="Kostka D."/>
            <person name="Lara M."/>
            <person name="Martins A.L."/>
            <person name="Massingham T."/>
            <person name="Moltke I."/>
            <person name="Raney B.J."/>
            <person name="Rasmussen M.D."/>
            <person name="Robinson J."/>
            <person name="Stark A."/>
            <person name="Vilella A.J."/>
            <person name="Wen J."/>
            <person name="Xie X."/>
            <person name="Zody M.C."/>
            <person name="Baldwin J."/>
            <person name="Bloom T."/>
            <person name="Chin C.W."/>
            <person name="Heiman D."/>
            <person name="Nicol R."/>
            <person name="Nusbaum C."/>
            <person name="Young S."/>
            <person name="Wilkinson J."/>
            <person name="Worley K.C."/>
            <person name="Kovar C.L."/>
            <person name="Muzny D.M."/>
            <person name="Gibbs R.A."/>
            <person name="Cree A."/>
            <person name="Dihn H.H."/>
            <person name="Fowler G."/>
            <person name="Jhangiani S."/>
            <person name="Joshi V."/>
            <person name="Lee S."/>
            <person name="Lewis L.R."/>
            <person name="Nazareth L.V."/>
            <person name="Okwuonu G."/>
            <person name="Santibanez J."/>
            <person name="Warren W.C."/>
            <person name="Mardis E.R."/>
            <person name="Weinstock G.M."/>
            <person name="Wilson R.K."/>
            <person name="Delehaunty K."/>
            <person name="Dooling D."/>
            <person name="Fronik C."/>
            <person name="Fulton L."/>
            <person name="Fulton B."/>
            <person name="Graves T."/>
            <person name="Minx P."/>
            <person name="Sodergren E."/>
            <person name="Birney E."/>
            <person name="Margulies E.H."/>
            <person name="Herrero J."/>
            <person name="Green E.D."/>
            <person name="Haussler D."/>
            <person name="Siepel A."/>
            <person name="Goldman N."/>
            <person name="Pollard K.S."/>
            <person name="Pedersen J.S."/>
            <person name="Lander E.S."/>
            <person name="Kellis M."/>
        </authorList>
    </citation>
    <scope>NUCLEOTIDE SEQUENCE [LARGE SCALE GENOMIC DNA]</scope>
    <source>
        <strain evidence="8 9">Thorbecke inbred</strain>
    </source>
</reference>
<sequence>MDADVGAAEARQDPLKPARPEDLLKFPHPPPPPRIHIRPWWFPEQELEDPLVFHLEAWVADMIFGPDRARIPEMEWMSQALLRVDRVDFRNLVESTVHGRPRVRNRVKSILLSLASWHRERRARRAEKMKHLEEFLKTTSDVNVHL</sequence>
<keyword evidence="4" id="KW-0963">Cytoplasm</keyword>
<dbReference type="InterPro" id="IPR036612">
    <property type="entry name" value="KH_dom_type_1_sf"/>
</dbReference>
<evidence type="ECO:0000256" key="5">
    <source>
        <dbReference type="ARBA" id="ARBA00023242"/>
    </source>
</evidence>